<dbReference type="Gene3D" id="1.10.10.2360">
    <property type="match status" value="1"/>
</dbReference>
<gene>
    <name evidence="18" type="ORF">pdam_00009567</name>
</gene>
<dbReference type="PANTHER" id="PTHR47156:SF10">
    <property type="entry name" value="E3 UBIQUITIN-PROTEIN LIGASE TRIM-21-RELATED"/>
    <property type="match status" value="1"/>
</dbReference>
<keyword evidence="7 14" id="KW-0863">Zinc-finger</keyword>
<dbReference type="SUPFAM" id="SSF57845">
    <property type="entry name" value="B-box zinc-binding domain"/>
    <property type="match status" value="2"/>
</dbReference>
<dbReference type="PROSITE" id="PS00518">
    <property type="entry name" value="ZF_RING_1"/>
    <property type="match status" value="2"/>
</dbReference>
<feature type="domain" description="RING-type" evidence="16">
    <location>
        <begin position="9"/>
        <end position="58"/>
    </location>
</feature>
<feature type="compositionally biased region" description="Acidic residues" evidence="15">
    <location>
        <begin position="407"/>
        <end position="417"/>
    </location>
</feature>
<comment type="similarity">
    <text evidence="3">Belongs to the nucleoporin GLFG family.</text>
</comment>
<evidence type="ECO:0000256" key="15">
    <source>
        <dbReference type="SAM" id="MobiDB-lite"/>
    </source>
</evidence>
<evidence type="ECO:0000256" key="11">
    <source>
        <dbReference type="ARBA" id="ARBA00023010"/>
    </source>
</evidence>
<evidence type="ECO:0000313" key="18">
    <source>
        <dbReference type="EMBL" id="RMX55805.1"/>
    </source>
</evidence>
<dbReference type="GO" id="GO:0031965">
    <property type="term" value="C:nuclear membrane"/>
    <property type="evidence" value="ECO:0007669"/>
    <property type="project" value="UniProtKB-SubCell"/>
</dbReference>
<evidence type="ECO:0000256" key="13">
    <source>
        <dbReference type="ARBA" id="ARBA00023242"/>
    </source>
</evidence>
<keyword evidence="12" id="KW-0906">Nuclear pore complex</keyword>
<dbReference type="InterPro" id="IPR013083">
    <property type="entry name" value="Znf_RING/FYVE/PHD"/>
</dbReference>
<feature type="region of interest" description="Disordered" evidence="15">
    <location>
        <begin position="370"/>
        <end position="444"/>
    </location>
</feature>
<keyword evidence="8" id="KW-0509">mRNA transport</keyword>
<dbReference type="SUPFAM" id="SSF57850">
    <property type="entry name" value="RING/U-box"/>
    <property type="match status" value="1"/>
</dbReference>
<comment type="subcellular location">
    <subcellularLocation>
        <location evidence="2">Nucleus membrane</location>
        <topology evidence="2">Peripheral membrane protein</topology>
        <orientation evidence="2">Nucleoplasmic side</orientation>
    </subcellularLocation>
    <subcellularLocation>
        <location evidence="1">Nucleus</location>
        <location evidence="1">Nuclear pore complex</location>
    </subcellularLocation>
</comment>
<dbReference type="SMART" id="SM00184">
    <property type="entry name" value="RING"/>
    <property type="match status" value="2"/>
</dbReference>
<keyword evidence="5" id="KW-0813">Transport</keyword>
<evidence type="ECO:0000256" key="10">
    <source>
        <dbReference type="ARBA" id="ARBA00022927"/>
    </source>
</evidence>
<evidence type="ECO:0000256" key="1">
    <source>
        <dbReference type="ARBA" id="ARBA00004567"/>
    </source>
</evidence>
<evidence type="ECO:0000256" key="8">
    <source>
        <dbReference type="ARBA" id="ARBA00022816"/>
    </source>
</evidence>
<reference evidence="18 19" key="1">
    <citation type="journal article" date="2018" name="Sci. Rep.">
        <title>Comparative analysis of the Pocillopora damicornis genome highlights role of immune system in coral evolution.</title>
        <authorList>
            <person name="Cunning R."/>
            <person name="Bay R.A."/>
            <person name="Gillette P."/>
            <person name="Baker A.C."/>
            <person name="Traylor-Knowles N."/>
        </authorList>
    </citation>
    <scope>NUCLEOTIDE SEQUENCE [LARGE SCALE GENOMIC DNA]</scope>
    <source>
        <strain evidence="18">RSMAS</strain>
        <tissue evidence="18">Whole animal</tissue>
    </source>
</reference>
<dbReference type="OrthoDB" id="654191at2759"/>
<evidence type="ECO:0000256" key="14">
    <source>
        <dbReference type="PROSITE-ProRule" id="PRU00024"/>
    </source>
</evidence>
<dbReference type="InterPro" id="IPR052667">
    <property type="entry name" value="E3_ubiquitin-ligase_RING"/>
</dbReference>
<dbReference type="CDD" id="cd19756">
    <property type="entry name" value="Bbox2"/>
    <property type="match status" value="2"/>
</dbReference>
<sequence length="971" mass="109064">MAELRGLSCSVCYNDFKSDEVQFVPRNLICGHTYCTGCLNKLAFQARNPGTICCPTCKIETTLFPRTFESVRNLPKNFGVLEILEGKEEAQTDGISKEKENNKYLCPEHDEALKVYCHTDNCLICIYCQVYGKHMGHKCELATSIATTTREELRSLSKKLGDHYDTVKKARRNVIDARESILNTQLYLRDRIMKHMGVLRACMSRRETVLKCDVDDRTKQKIKPLDEQESMMTEIVNKCETAYSLIQKCQNNDSALVDEKRRIYGLVDEVCDLMEKVVLEPKETSNLTYYFEYDITCILETQIGEIRVLKPGQKEEPLAGLNKHELSGKKEMYDAETQTEDLQENGENPLFHSLLQGLEEIVHTRLTQPRWDESPAPGLPVFEPESPDHSSSESGLNELGGTSDHSDAEEIESDTELEGAVGGETLPSSHSEELRDSKNSEENQTSLLDELQDEIDRLRLLRPNDDAAFFGSLDSQQCVTRDRTHCFAADCQNPPTARASKRCLHCRHFYCATCASLSLMCPESPSGHRFVSSMLTTRGREQPRTTSRVVPGTDSMVRNGITTNISVRHQCITVMANYDKKSVEELRLEDYLLQGRVQRPEATRFESKTYLCLEHNEALKVYCHTDKCLICIYCQFYGSHVGHECELVTDIATTIRGDLSSVSKKLGDHCELVKKSREKVNNTKNSVLATQIYLQDRIGKHMALLHAYMSKGETSLRDAVNDKTNQKIMFLNNQERAMSGIVDKCDLALFLIEECQKNDSALVDEKPNIDSLIDEVSAFMEKCELEPAETDNLTCYFEYNLLDLLKTQIGGVKILKPGQKGSSIYNFNEHEMWEEGKTKDAEVQTEDPQESTTHHTPQDLVETADSGLTAQVRDNSPSALVDPDVNDKDDLDCNGDEKVNDDENEVGLEGGVGGESSVLVDPNLQISTDSQSSGEVITGLLDEMLRKVDGIAVADGDDGSDNVKQEIESDD</sequence>
<name>A0A3M6UQA4_POCDA</name>
<feature type="domain" description="B box-type" evidence="17">
    <location>
        <begin position="607"/>
        <end position="644"/>
    </location>
</feature>
<accession>A0A3M6UQA4</accession>
<dbReference type="InterPro" id="IPR027370">
    <property type="entry name" value="Znf-RING_euk"/>
</dbReference>
<dbReference type="AlphaFoldDB" id="A0A3M6UQA4"/>
<evidence type="ECO:0000256" key="7">
    <source>
        <dbReference type="ARBA" id="ARBA00022771"/>
    </source>
</evidence>
<feature type="compositionally biased region" description="Low complexity" evidence="15">
    <location>
        <begin position="392"/>
        <end position="403"/>
    </location>
</feature>
<proteinExistence type="inferred from homology"/>
<evidence type="ECO:0000256" key="9">
    <source>
        <dbReference type="ARBA" id="ARBA00022833"/>
    </source>
</evidence>
<dbReference type="SMART" id="SM00336">
    <property type="entry name" value="BBOX"/>
    <property type="match status" value="2"/>
</dbReference>
<feature type="compositionally biased region" description="Basic and acidic residues" evidence="15">
    <location>
        <begin position="430"/>
        <end position="441"/>
    </location>
</feature>
<comment type="caution">
    <text evidence="18">The sequence shown here is derived from an EMBL/GenBank/DDBJ whole genome shotgun (WGS) entry which is preliminary data.</text>
</comment>
<evidence type="ECO:0000313" key="19">
    <source>
        <dbReference type="Proteomes" id="UP000275408"/>
    </source>
</evidence>
<dbReference type="GO" id="GO:0008270">
    <property type="term" value="F:zinc ion binding"/>
    <property type="evidence" value="ECO:0007669"/>
    <property type="project" value="UniProtKB-KW"/>
</dbReference>
<dbReference type="Pfam" id="PF13445">
    <property type="entry name" value="zf-RING_UBOX"/>
    <property type="match status" value="1"/>
</dbReference>
<evidence type="ECO:0000256" key="5">
    <source>
        <dbReference type="ARBA" id="ARBA00022448"/>
    </source>
</evidence>
<evidence type="ECO:0000256" key="3">
    <source>
        <dbReference type="ARBA" id="ARBA00008926"/>
    </source>
</evidence>
<dbReference type="GO" id="GO:0015031">
    <property type="term" value="P:protein transport"/>
    <property type="evidence" value="ECO:0007669"/>
    <property type="project" value="UniProtKB-KW"/>
</dbReference>
<dbReference type="GO" id="GO:0051028">
    <property type="term" value="P:mRNA transport"/>
    <property type="evidence" value="ECO:0007669"/>
    <property type="project" value="UniProtKB-KW"/>
</dbReference>
<dbReference type="STRING" id="46731.A0A3M6UQA4"/>
<evidence type="ECO:0000256" key="12">
    <source>
        <dbReference type="ARBA" id="ARBA00023132"/>
    </source>
</evidence>
<dbReference type="EMBL" id="RCHS01000997">
    <property type="protein sequence ID" value="RMX55805.1"/>
    <property type="molecule type" value="Genomic_DNA"/>
</dbReference>
<feature type="domain" description="B box-type" evidence="17">
    <location>
        <begin position="101"/>
        <end position="138"/>
    </location>
</feature>
<dbReference type="Pfam" id="PF00643">
    <property type="entry name" value="zf-B_box"/>
    <property type="match status" value="2"/>
</dbReference>
<evidence type="ECO:0000256" key="6">
    <source>
        <dbReference type="ARBA" id="ARBA00022723"/>
    </source>
</evidence>
<feature type="region of interest" description="Disordered" evidence="15">
    <location>
        <begin position="835"/>
        <end position="860"/>
    </location>
</feature>
<evidence type="ECO:0000259" key="17">
    <source>
        <dbReference type="PROSITE" id="PS50119"/>
    </source>
</evidence>
<keyword evidence="10" id="KW-0653">Protein transport</keyword>
<dbReference type="PROSITE" id="PS50089">
    <property type="entry name" value="ZF_RING_2"/>
    <property type="match status" value="1"/>
</dbReference>
<evidence type="ECO:0000256" key="2">
    <source>
        <dbReference type="ARBA" id="ARBA00004620"/>
    </source>
</evidence>
<evidence type="ECO:0000256" key="4">
    <source>
        <dbReference type="ARBA" id="ARBA00013472"/>
    </source>
</evidence>
<dbReference type="InterPro" id="IPR017907">
    <property type="entry name" value="Znf_RING_CS"/>
</dbReference>
<keyword evidence="6" id="KW-0479">Metal-binding</keyword>
<organism evidence="18 19">
    <name type="scientific">Pocillopora damicornis</name>
    <name type="common">Cauliflower coral</name>
    <name type="synonym">Millepora damicornis</name>
    <dbReference type="NCBI Taxonomy" id="46731"/>
    <lineage>
        <taxon>Eukaryota</taxon>
        <taxon>Metazoa</taxon>
        <taxon>Cnidaria</taxon>
        <taxon>Anthozoa</taxon>
        <taxon>Hexacorallia</taxon>
        <taxon>Scleractinia</taxon>
        <taxon>Astrocoeniina</taxon>
        <taxon>Pocilloporidae</taxon>
        <taxon>Pocillopora</taxon>
    </lineage>
</organism>
<dbReference type="Pfam" id="PF21240">
    <property type="entry name" value="Nup98_GLEBS"/>
    <property type="match status" value="1"/>
</dbReference>
<keyword evidence="9" id="KW-0862">Zinc</keyword>
<dbReference type="GO" id="GO:0005643">
    <property type="term" value="C:nuclear pore"/>
    <property type="evidence" value="ECO:0007669"/>
    <property type="project" value="UniProtKB-SubCell"/>
</dbReference>
<evidence type="ECO:0000259" key="16">
    <source>
        <dbReference type="PROSITE" id="PS50089"/>
    </source>
</evidence>
<protein>
    <recommendedName>
        <fullName evidence="4">Nuclear pore complex protein Nup98-Nup96</fullName>
    </recommendedName>
</protein>
<dbReference type="InterPro" id="IPR001841">
    <property type="entry name" value="Znf_RING"/>
</dbReference>
<keyword evidence="11" id="KW-0811">Translocation</keyword>
<dbReference type="InterPro" id="IPR000315">
    <property type="entry name" value="Znf_B-box"/>
</dbReference>
<dbReference type="Proteomes" id="UP000275408">
    <property type="component" value="Unassembled WGS sequence"/>
</dbReference>
<dbReference type="PROSITE" id="PS50119">
    <property type="entry name" value="ZF_BBOX"/>
    <property type="match status" value="2"/>
</dbReference>
<keyword evidence="13" id="KW-0539">Nucleus</keyword>
<dbReference type="Gene3D" id="3.30.160.60">
    <property type="entry name" value="Classic Zinc Finger"/>
    <property type="match status" value="2"/>
</dbReference>
<dbReference type="PANTHER" id="PTHR47156">
    <property type="entry name" value="PROTEIN CBG20824"/>
    <property type="match status" value="1"/>
</dbReference>
<dbReference type="FunFam" id="1.10.10.2360:FF:000001">
    <property type="entry name" value="Nuclear pore complex protein Nup98-Nup96"/>
    <property type="match status" value="1"/>
</dbReference>
<keyword evidence="19" id="KW-1185">Reference proteome</keyword>
<dbReference type="Gene3D" id="3.30.40.10">
    <property type="entry name" value="Zinc/RING finger domain, C3HC4 (zinc finger)"/>
    <property type="match status" value="1"/>
</dbReference>